<protein>
    <submittedName>
        <fullName evidence="6">DegT/DnrJ/EryC1/StrS family aminotransferase</fullName>
    </submittedName>
</protein>
<sequence>MSLFPAYPLADYQAHQTAIDAAVQKMLAGGHYILGPEVAEFEREFAAFVQVGEVIGVANGTDAIELILRGLDIGAGDGVAVPSQTAVASVSAISRTGAKPVFVDVDGETATICPKALEQVLVADDERKIKAVLAVHLYGHPCEMGALQAVAGRFGVVVVEDVAQGHGATFEGRPVGSLARAAAFSFYPTKNLGAIGDGGAVATNDAVLAEKMRVIRQYGWVERYISACVGINSRLDELQAAILRVKLGSLANSIARRRELAALYAERLSECSVVKLPVLRKGCEHAYHLYVVRSECRDELMAFLTQKGIPVALHYPAAVHQQPAYFAEAKQSARLPNTERLVREILTLPLHPFLSDEAVLATCEAVLDFERLRLE</sequence>
<gene>
    <name evidence="6" type="ORF">FEM03_12330</name>
</gene>
<dbReference type="InterPro" id="IPR000653">
    <property type="entry name" value="DegT/StrS_aminotransferase"/>
</dbReference>
<feature type="active site" description="Proton acceptor" evidence="3">
    <location>
        <position position="190"/>
    </location>
</feature>
<keyword evidence="7" id="KW-1185">Reference proteome</keyword>
<dbReference type="OrthoDB" id="9810913at2"/>
<comment type="similarity">
    <text evidence="2 5">Belongs to the DegT/DnrJ/EryC1 family.</text>
</comment>
<dbReference type="PANTHER" id="PTHR30244:SF36">
    <property type="entry name" value="3-OXO-GLUCOSE-6-PHOSPHATE:GLUTAMATE AMINOTRANSFERASE"/>
    <property type="match status" value="1"/>
</dbReference>
<name>A0A5R8KEU0_9BACT</name>
<evidence type="ECO:0000256" key="5">
    <source>
        <dbReference type="RuleBase" id="RU004508"/>
    </source>
</evidence>
<evidence type="ECO:0000313" key="6">
    <source>
        <dbReference type="EMBL" id="TLD70505.1"/>
    </source>
</evidence>
<dbReference type="CDD" id="cd00616">
    <property type="entry name" value="AHBA_syn"/>
    <property type="match status" value="1"/>
</dbReference>
<keyword evidence="6" id="KW-0032">Aminotransferase</keyword>
<comment type="caution">
    <text evidence="6">The sequence shown here is derived from an EMBL/GenBank/DDBJ whole genome shotgun (WGS) entry which is preliminary data.</text>
</comment>
<proteinExistence type="inferred from homology"/>
<evidence type="ECO:0000256" key="1">
    <source>
        <dbReference type="ARBA" id="ARBA00022898"/>
    </source>
</evidence>
<accession>A0A5R8KEU0</accession>
<reference evidence="6 7" key="1">
    <citation type="submission" date="2019-05" db="EMBL/GenBank/DDBJ databases">
        <title>Verrucobacter flavum gen. nov., sp. nov. a new member of the family Verrucomicrobiaceae.</title>
        <authorList>
            <person name="Szuroczki S."/>
            <person name="Abbaszade G."/>
            <person name="Szabo A."/>
            <person name="Felfoldi T."/>
            <person name="Schumann P."/>
            <person name="Boka K."/>
            <person name="Keki Z."/>
            <person name="Toumi M."/>
            <person name="Toth E."/>
        </authorList>
    </citation>
    <scope>NUCLEOTIDE SEQUENCE [LARGE SCALE GENOMIC DNA]</scope>
    <source>
        <strain evidence="6 7">MG-N-17</strain>
    </source>
</reference>
<dbReference type="PIRSF" id="PIRSF000390">
    <property type="entry name" value="PLP_StrS"/>
    <property type="match status" value="1"/>
</dbReference>
<dbReference type="Gene3D" id="3.90.1150.10">
    <property type="entry name" value="Aspartate Aminotransferase, domain 1"/>
    <property type="match status" value="1"/>
</dbReference>
<organism evidence="6 7">
    <name type="scientific">Phragmitibacter flavus</name>
    <dbReference type="NCBI Taxonomy" id="2576071"/>
    <lineage>
        <taxon>Bacteria</taxon>
        <taxon>Pseudomonadati</taxon>
        <taxon>Verrucomicrobiota</taxon>
        <taxon>Verrucomicrobiia</taxon>
        <taxon>Verrucomicrobiales</taxon>
        <taxon>Verrucomicrobiaceae</taxon>
        <taxon>Phragmitibacter</taxon>
    </lineage>
</organism>
<keyword evidence="6" id="KW-0808">Transferase</keyword>
<feature type="modified residue" description="N6-(pyridoxal phosphate)lysine" evidence="4">
    <location>
        <position position="190"/>
    </location>
</feature>
<keyword evidence="1 4" id="KW-0663">Pyridoxal phosphate</keyword>
<dbReference type="InterPro" id="IPR015422">
    <property type="entry name" value="PyrdxlP-dep_Trfase_small"/>
</dbReference>
<dbReference type="Pfam" id="PF01041">
    <property type="entry name" value="DegT_DnrJ_EryC1"/>
    <property type="match status" value="1"/>
</dbReference>
<evidence type="ECO:0000313" key="7">
    <source>
        <dbReference type="Proteomes" id="UP000306196"/>
    </source>
</evidence>
<dbReference type="GO" id="GO:0030170">
    <property type="term" value="F:pyridoxal phosphate binding"/>
    <property type="evidence" value="ECO:0007669"/>
    <property type="project" value="TreeGrafter"/>
</dbReference>
<evidence type="ECO:0000256" key="3">
    <source>
        <dbReference type="PIRSR" id="PIRSR000390-1"/>
    </source>
</evidence>
<dbReference type="GO" id="GO:0008483">
    <property type="term" value="F:transaminase activity"/>
    <property type="evidence" value="ECO:0007669"/>
    <property type="project" value="UniProtKB-KW"/>
</dbReference>
<dbReference type="AlphaFoldDB" id="A0A5R8KEU0"/>
<dbReference type="EMBL" id="VAUV01000008">
    <property type="protein sequence ID" value="TLD70505.1"/>
    <property type="molecule type" value="Genomic_DNA"/>
</dbReference>
<dbReference type="RefSeq" id="WP_138086561.1">
    <property type="nucleotide sequence ID" value="NZ_VAUV01000008.1"/>
</dbReference>
<evidence type="ECO:0000256" key="2">
    <source>
        <dbReference type="ARBA" id="ARBA00037999"/>
    </source>
</evidence>
<dbReference type="PANTHER" id="PTHR30244">
    <property type="entry name" value="TRANSAMINASE"/>
    <property type="match status" value="1"/>
</dbReference>
<dbReference type="GO" id="GO:0000271">
    <property type="term" value="P:polysaccharide biosynthetic process"/>
    <property type="evidence" value="ECO:0007669"/>
    <property type="project" value="TreeGrafter"/>
</dbReference>
<evidence type="ECO:0000256" key="4">
    <source>
        <dbReference type="PIRSR" id="PIRSR000390-2"/>
    </source>
</evidence>
<dbReference type="InterPro" id="IPR015421">
    <property type="entry name" value="PyrdxlP-dep_Trfase_major"/>
</dbReference>
<dbReference type="Proteomes" id="UP000306196">
    <property type="component" value="Unassembled WGS sequence"/>
</dbReference>
<dbReference type="InterPro" id="IPR015424">
    <property type="entry name" value="PyrdxlP-dep_Trfase"/>
</dbReference>
<dbReference type="SUPFAM" id="SSF53383">
    <property type="entry name" value="PLP-dependent transferases"/>
    <property type="match status" value="1"/>
</dbReference>
<dbReference type="Gene3D" id="3.40.640.10">
    <property type="entry name" value="Type I PLP-dependent aspartate aminotransferase-like (Major domain)"/>
    <property type="match status" value="1"/>
</dbReference>